<organism evidence="1">
    <name type="scientific">Anguilla anguilla</name>
    <name type="common">European freshwater eel</name>
    <name type="synonym">Muraena anguilla</name>
    <dbReference type="NCBI Taxonomy" id="7936"/>
    <lineage>
        <taxon>Eukaryota</taxon>
        <taxon>Metazoa</taxon>
        <taxon>Chordata</taxon>
        <taxon>Craniata</taxon>
        <taxon>Vertebrata</taxon>
        <taxon>Euteleostomi</taxon>
        <taxon>Actinopterygii</taxon>
        <taxon>Neopterygii</taxon>
        <taxon>Teleostei</taxon>
        <taxon>Anguilliformes</taxon>
        <taxon>Anguillidae</taxon>
        <taxon>Anguilla</taxon>
    </lineage>
</organism>
<reference evidence="1" key="1">
    <citation type="submission" date="2014-11" db="EMBL/GenBank/DDBJ databases">
        <authorList>
            <person name="Amaro Gonzalez C."/>
        </authorList>
    </citation>
    <scope>NUCLEOTIDE SEQUENCE</scope>
</reference>
<evidence type="ECO:0000313" key="1">
    <source>
        <dbReference type="EMBL" id="JAH58438.1"/>
    </source>
</evidence>
<name>A0A0E9U0C9_ANGAN</name>
<accession>A0A0E9U0C9</accession>
<dbReference type="AlphaFoldDB" id="A0A0E9U0C9"/>
<protein>
    <submittedName>
        <fullName evidence="1">Uncharacterized protein</fullName>
    </submittedName>
</protein>
<dbReference type="EMBL" id="GBXM01050139">
    <property type="protein sequence ID" value="JAH58438.1"/>
    <property type="molecule type" value="Transcribed_RNA"/>
</dbReference>
<reference evidence="1" key="2">
    <citation type="journal article" date="2015" name="Fish Shellfish Immunol.">
        <title>Early steps in the European eel (Anguilla anguilla)-Vibrio vulnificus interaction in the gills: Role of the RtxA13 toxin.</title>
        <authorList>
            <person name="Callol A."/>
            <person name="Pajuelo D."/>
            <person name="Ebbesson L."/>
            <person name="Teles M."/>
            <person name="MacKenzie S."/>
            <person name="Amaro C."/>
        </authorList>
    </citation>
    <scope>NUCLEOTIDE SEQUENCE</scope>
</reference>
<proteinExistence type="predicted"/>
<sequence length="21" mass="2453">MQQICLQFSLQDGTVTLWLLD</sequence>